<dbReference type="Pfam" id="PF23598">
    <property type="entry name" value="LRR_14"/>
    <property type="match status" value="1"/>
</dbReference>
<evidence type="ECO:0000259" key="8">
    <source>
        <dbReference type="Pfam" id="PF00931"/>
    </source>
</evidence>
<keyword evidence="13" id="KW-1185">Reference proteome</keyword>
<dbReference type="GO" id="GO:0042742">
    <property type="term" value="P:defense response to bacterium"/>
    <property type="evidence" value="ECO:0007669"/>
    <property type="project" value="UniProtKB-ARBA"/>
</dbReference>
<evidence type="ECO:0000259" key="10">
    <source>
        <dbReference type="Pfam" id="PF23559"/>
    </source>
</evidence>
<evidence type="ECO:0000256" key="3">
    <source>
        <dbReference type="ARBA" id="ARBA00022737"/>
    </source>
</evidence>
<dbReference type="FunFam" id="3.40.50.300:FF:001091">
    <property type="entry name" value="Probable disease resistance protein At1g61300"/>
    <property type="match status" value="1"/>
</dbReference>
<feature type="domain" description="Disease resistance protein winged helix" evidence="10">
    <location>
        <begin position="428"/>
        <end position="500"/>
    </location>
</feature>
<dbReference type="InterPro" id="IPR027417">
    <property type="entry name" value="P-loop_NTPase"/>
</dbReference>
<feature type="domain" description="Disease resistance R13L4/SHOC-2-like LRR" evidence="11">
    <location>
        <begin position="549"/>
        <end position="903"/>
    </location>
</feature>
<evidence type="ECO:0000313" key="13">
    <source>
        <dbReference type="Proteomes" id="UP000324705"/>
    </source>
</evidence>
<dbReference type="Gramene" id="TRITD7Bv1G229930.1">
    <property type="protein sequence ID" value="TRITD7Bv1G229930.1"/>
    <property type="gene ID" value="TRITD7Bv1G229930"/>
</dbReference>
<dbReference type="AlphaFoldDB" id="A0A9R1C6C3"/>
<evidence type="ECO:0008006" key="14">
    <source>
        <dbReference type="Google" id="ProtNLM"/>
    </source>
</evidence>
<proteinExistence type="inferred from homology"/>
<dbReference type="InterPro" id="IPR042197">
    <property type="entry name" value="Apaf_helical"/>
</dbReference>
<dbReference type="InterPro" id="IPR044974">
    <property type="entry name" value="Disease_R_plants"/>
</dbReference>
<dbReference type="Gene3D" id="1.10.8.430">
    <property type="entry name" value="Helical domain of apoptotic protease-activating factors"/>
    <property type="match status" value="1"/>
</dbReference>
<dbReference type="InterPro" id="IPR058922">
    <property type="entry name" value="WHD_DRP"/>
</dbReference>
<dbReference type="InterPro" id="IPR041118">
    <property type="entry name" value="Rx_N"/>
</dbReference>
<evidence type="ECO:0000256" key="4">
    <source>
        <dbReference type="ARBA" id="ARBA00022741"/>
    </source>
</evidence>
<evidence type="ECO:0000256" key="1">
    <source>
        <dbReference type="ARBA" id="ARBA00008894"/>
    </source>
</evidence>
<keyword evidence="6 7" id="KW-0175">Coiled coil</keyword>
<gene>
    <name evidence="12" type="ORF">TRITD_7Bv1G229930</name>
</gene>
<evidence type="ECO:0000256" key="2">
    <source>
        <dbReference type="ARBA" id="ARBA00022614"/>
    </source>
</evidence>
<dbReference type="Pfam" id="PF00931">
    <property type="entry name" value="NB-ARC"/>
    <property type="match status" value="1"/>
</dbReference>
<dbReference type="PRINTS" id="PR00364">
    <property type="entry name" value="DISEASERSIST"/>
</dbReference>
<evidence type="ECO:0000256" key="5">
    <source>
        <dbReference type="ARBA" id="ARBA00022821"/>
    </source>
</evidence>
<evidence type="ECO:0000259" key="11">
    <source>
        <dbReference type="Pfam" id="PF23598"/>
    </source>
</evidence>
<protein>
    <recommendedName>
        <fullName evidence="14">AAA+ ATPase domain-containing protein</fullName>
    </recommendedName>
</protein>
<dbReference type="InterPro" id="IPR038005">
    <property type="entry name" value="RX-like_CC"/>
</dbReference>
<dbReference type="Pfam" id="PF23559">
    <property type="entry name" value="WHD_DRP"/>
    <property type="match status" value="1"/>
</dbReference>
<dbReference type="Gene3D" id="3.40.50.300">
    <property type="entry name" value="P-loop containing nucleotide triphosphate hydrolases"/>
    <property type="match status" value="1"/>
</dbReference>
<dbReference type="Pfam" id="PF18052">
    <property type="entry name" value="Rx_N"/>
    <property type="match status" value="1"/>
</dbReference>
<dbReference type="SUPFAM" id="SSF52058">
    <property type="entry name" value="L domain-like"/>
    <property type="match status" value="1"/>
</dbReference>
<evidence type="ECO:0000259" key="9">
    <source>
        <dbReference type="Pfam" id="PF18052"/>
    </source>
</evidence>
<dbReference type="EMBL" id="LT934124">
    <property type="protein sequence ID" value="VAI93993.1"/>
    <property type="molecule type" value="Genomic_DNA"/>
</dbReference>
<feature type="coiled-coil region" evidence="7">
    <location>
        <begin position="29"/>
        <end position="56"/>
    </location>
</feature>
<sequence>MAGVGAGTGALGSVIVKLATLLGDEYTMLKRVRKDIEFLQRELRQMQTLVNVLADMEGLDELAKGWKSSMRDLSYDMEECIDRFMLRLDNGDAKPGFAKRTARQLKTLFTRHGVGTQIKELKARVTEEGERRQRLNLDNYVPTTTVAIDPRLAAFHGVAKGLVAMDGRTVEVISLLAEKSMGLKVVAIVGAGGLGKTTLAMEAFRKIGERFQCRASVSVSRTLDPEKLLEDILSQIDKVVSSKYQSERWKKDQLIREIQQILTGKRYLFVIDDVWKQQQWEFVKAVFPDNNNGSRVIVTTRITKVAKSCCLNSADQLYPMPHLKVVDSRRLFFKRIFHSENTCPTHLEDVSARILKKCGGVPLAIITIASLLANKPQNQNEWDRLQESIGTGLSYESDDDGKGMRHILLLSYWDLPHHLKTCLLYLCIYPEDWYIPCEELKLKWISEGFIDTRRGNLYQEAESNFNELVNRSLIRLVYADLEGDGFEQYCQVHDIVLDLIISLSEEENFATILNGVCNSLPSKIHRFSLQSGGHEEKGAFQAITRSRLHVRSINVFGERKQIPPLVDFQSLRVLDICGDNKSWENKHIRNIGSFCQLRYLRIKSLGITKLPEDIGKLQNLETLDMRGSFITELPSTTVRLQNLVRLFVSCLCVLSADMFGSMRALEEVADINQIDNPEKFLEELGHLNFLRKITMTGPWTELEGERLASSLNGLDDSLQYLYARGEIGEYLFRDPCCTFPHLQNLKLVTPMMRVPIGMAFLTNTLKLDIKVKQFDDEDLGILMDMPSLANLQLIVSRSGGVLTVSSNGFKLLEVFHYTNKAYETTGINFAAGAMPALRWLYLYWSHCGFALRNIENTGMGFEHLLNLADLHVEISVYRSNGDEMETVEGFVEKAIALHPNSHNLQLRLSRAVR</sequence>
<evidence type="ECO:0000256" key="6">
    <source>
        <dbReference type="ARBA" id="ARBA00023054"/>
    </source>
</evidence>
<keyword evidence="2" id="KW-0433">Leucine-rich repeat</keyword>
<keyword evidence="5" id="KW-0611">Plant defense</keyword>
<dbReference type="Gene3D" id="3.80.10.10">
    <property type="entry name" value="Ribonuclease Inhibitor"/>
    <property type="match status" value="1"/>
</dbReference>
<comment type="similarity">
    <text evidence="1">Belongs to the disease resistance NB-LRR family.</text>
</comment>
<dbReference type="PANTHER" id="PTHR23155:SF1137">
    <property type="entry name" value="OS08G0387700 PROTEIN"/>
    <property type="match status" value="1"/>
</dbReference>
<keyword evidence="4" id="KW-0547">Nucleotide-binding</keyword>
<dbReference type="InterPro" id="IPR002182">
    <property type="entry name" value="NB-ARC"/>
</dbReference>
<dbReference type="GO" id="GO:0002758">
    <property type="term" value="P:innate immune response-activating signaling pathway"/>
    <property type="evidence" value="ECO:0007669"/>
    <property type="project" value="UniProtKB-ARBA"/>
</dbReference>
<accession>A0A9R1C6C3</accession>
<feature type="domain" description="Disease resistance N-terminal" evidence="9">
    <location>
        <begin position="10"/>
        <end position="98"/>
    </location>
</feature>
<dbReference type="InterPro" id="IPR032675">
    <property type="entry name" value="LRR_dom_sf"/>
</dbReference>
<dbReference type="OMA" id="ENTCPTH"/>
<organism evidence="12 13">
    <name type="scientific">Triticum turgidum subsp. durum</name>
    <name type="common">Durum wheat</name>
    <name type="synonym">Triticum durum</name>
    <dbReference type="NCBI Taxonomy" id="4567"/>
    <lineage>
        <taxon>Eukaryota</taxon>
        <taxon>Viridiplantae</taxon>
        <taxon>Streptophyta</taxon>
        <taxon>Embryophyta</taxon>
        <taxon>Tracheophyta</taxon>
        <taxon>Spermatophyta</taxon>
        <taxon>Magnoliopsida</taxon>
        <taxon>Liliopsida</taxon>
        <taxon>Poales</taxon>
        <taxon>Poaceae</taxon>
        <taxon>BOP clade</taxon>
        <taxon>Pooideae</taxon>
        <taxon>Triticodae</taxon>
        <taxon>Triticeae</taxon>
        <taxon>Triticinae</taxon>
        <taxon>Triticum</taxon>
    </lineage>
</organism>
<dbReference type="FunFam" id="1.10.10.10:FF:000322">
    <property type="entry name" value="Probable disease resistance protein At1g63360"/>
    <property type="match status" value="1"/>
</dbReference>
<dbReference type="Gene3D" id="1.10.10.10">
    <property type="entry name" value="Winged helix-like DNA-binding domain superfamily/Winged helix DNA-binding domain"/>
    <property type="match status" value="1"/>
</dbReference>
<dbReference type="PANTHER" id="PTHR23155">
    <property type="entry name" value="DISEASE RESISTANCE PROTEIN RP"/>
    <property type="match status" value="1"/>
</dbReference>
<dbReference type="GO" id="GO:0043531">
    <property type="term" value="F:ADP binding"/>
    <property type="evidence" value="ECO:0007669"/>
    <property type="project" value="InterPro"/>
</dbReference>
<dbReference type="Proteomes" id="UP000324705">
    <property type="component" value="Chromosome 7B"/>
</dbReference>
<feature type="domain" description="NB-ARC" evidence="8">
    <location>
        <begin position="172"/>
        <end position="311"/>
    </location>
</feature>
<dbReference type="CDD" id="cd14798">
    <property type="entry name" value="RX-CC_like"/>
    <property type="match status" value="1"/>
</dbReference>
<reference evidence="12 13" key="1">
    <citation type="submission" date="2017-09" db="EMBL/GenBank/DDBJ databases">
        <authorList>
            <consortium name="International Durum Wheat Genome Sequencing Consortium (IDWGSC)"/>
            <person name="Milanesi L."/>
        </authorList>
    </citation>
    <scope>NUCLEOTIDE SEQUENCE [LARGE SCALE GENOMIC DNA]</scope>
    <source>
        <strain evidence="13">cv. Svevo</strain>
    </source>
</reference>
<name>A0A9R1C6C3_TRITD</name>
<dbReference type="Gene3D" id="1.20.5.4130">
    <property type="match status" value="1"/>
</dbReference>
<dbReference type="GO" id="GO:0009626">
    <property type="term" value="P:plant-type hypersensitive response"/>
    <property type="evidence" value="ECO:0007669"/>
    <property type="project" value="UniProtKB-ARBA"/>
</dbReference>
<evidence type="ECO:0000256" key="7">
    <source>
        <dbReference type="SAM" id="Coils"/>
    </source>
</evidence>
<dbReference type="InterPro" id="IPR055414">
    <property type="entry name" value="LRR_R13L4/SHOC2-like"/>
</dbReference>
<dbReference type="InterPro" id="IPR036388">
    <property type="entry name" value="WH-like_DNA-bd_sf"/>
</dbReference>
<evidence type="ECO:0000313" key="12">
    <source>
        <dbReference type="EMBL" id="VAI93993.1"/>
    </source>
</evidence>
<keyword evidence="3" id="KW-0677">Repeat</keyword>
<dbReference type="SUPFAM" id="SSF52540">
    <property type="entry name" value="P-loop containing nucleoside triphosphate hydrolases"/>
    <property type="match status" value="1"/>
</dbReference>